<dbReference type="EMBL" id="JALHAT010000003">
    <property type="protein sequence ID" value="MCJ1959660.1"/>
    <property type="molecule type" value="Genomic_DNA"/>
</dbReference>
<name>A0ABT0A8Z2_9SPHN</name>
<sequence length="157" mass="16895">MPFAALPPSPASPPNSVIEGDGWWPDVDLNAMRDALRLTTMVTHARLVGALEGGVISVTGELEAWRAAQQSEGATSLADVAPTRRIAGQHRLTLLYTRAVRFAAAAELAELHRDLTATQDGQARADTEETTAQEYLRLSTLAIRDILAVPRTAVELI</sequence>
<reference evidence="1" key="1">
    <citation type="submission" date="2022-03" db="EMBL/GenBank/DDBJ databases">
        <title>Identification of a novel bacterium isolated from mangrove sediments.</title>
        <authorList>
            <person name="Pan X."/>
        </authorList>
    </citation>
    <scope>NUCLEOTIDE SEQUENCE</scope>
    <source>
        <strain evidence="1">B2637</strain>
    </source>
</reference>
<comment type="caution">
    <text evidence="1">The sequence shown here is derived from an EMBL/GenBank/DDBJ whole genome shotgun (WGS) entry which is preliminary data.</text>
</comment>
<accession>A0ABT0A8Z2</accession>
<evidence type="ECO:0000313" key="1">
    <source>
        <dbReference type="EMBL" id="MCJ1959660.1"/>
    </source>
</evidence>
<evidence type="ECO:0000313" key="2">
    <source>
        <dbReference type="Proteomes" id="UP001162802"/>
    </source>
</evidence>
<dbReference type="InterPro" id="IPR009225">
    <property type="entry name" value="Phage_head_completion_GpL"/>
</dbReference>
<dbReference type="Proteomes" id="UP001162802">
    <property type="component" value="Unassembled WGS sequence"/>
</dbReference>
<organism evidence="1 2">
    <name type="scientific">Novosphingobium mangrovi</name>
    <name type="common">ex Hu et al. 2023</name>
    <dbReference type="NCBI Taxonomy" id="2930094"/>
    <lineage>
        <taxon>Bacteria</taxon>
        <taxon>Pseudomonadati</taxon>
        <taxon>Pseudomonadota</taxon>
        <taxon>Alphaproteobacteria</taxon>
        <taxon>Sphingomonadales</taxon>
        <taxon>Sphingomonadaceae</taxon>
        <taxon>Novosphingobium</taxon>
    </lineage>
</organism>
<dbReference type="Pfam" id="PF05926">
    <property type="entry name" value="Phage_GPL"/>
    <property type="match status" value="1"/>
</dbReference>
<proteinExistence type="predicted"/>
<protein>
    <submittedName>
        <fullName evidence="1">Head completion/stabilization protein</fullName>
    </submittedName>
</protein>
<gene>
    <name evidence="1" type="ORF">MTR65_03055</name>
</gene>
<keyword evidence="2" id="KW-1185">Reference proteome</keyword>
<dbReference type="RefSeq" id="WP_243796922.1">
    <property type="nucleotide sequence ID" value="NZ_JALHAT010000003.1"/>
</dbReference>